<dbReference type="AlphaFoldDB" id="A0A928Z4P9"/>
<keyword evidence="2" id="KW-1185">Reference proteome</keyword>
<dbReference type="EMBL" id="JADEXQ010000083">
    <property type="protein sequence ID" value="MBE9031984.1"/>
    <property type="molecule type" value="Genomic_DNA"/>
</dbReference>
<protein>
    <submittedName>
        <fullName evidence="1">Uncharacterized protein</fullName>
    </submittedName>
</protein>
<accession>A0A928Z4P9</accession>
<comment type="caution">
    <text evidence="1">The sequence shown here is derived from an EMBL/GenBank/DDBJ whole genome shotgun (WGS) entry which is preliminary data.</text>
</comment>
<dbReference type="Proteomes" id="UP000625316">
    <property type="component" value="Unassembled WGS sequence"/>
</dbReference>
<name>A0A928Z4P9_9CYAN</name>
<evidence type="ECO:0000313" key="2">
    <source>
        <dbReference type="Proteomes" id="UP000625316"/>
    </source>
</evidence>
<reference evidence="1" key="1">
    <citation type="submission" date="2020-10" db="EMBL/GenBank/DDBJ databases">
        <authorList>
            <person name="Castelo-Branco R."/>
            <person name="Eusebio N."/>
            <person name="Adriana R."/>
            <person name="Vieira A."/>
            <person name="Brugerolle De Fraissinette N."/>
            <person name="Rezende De Castro R."/>
            <person name="Schneider M.P."/>
            <person name="Vasconcelos V."/>
            <person name="Leao P.N."/>
        </authorList>
    </citation>
    <scope>NUCLEOTIDE SEQUENCE</scope>
    <source>
        <strain evidence="1">LEGE 11480</strain>
    </source>
</reference>
<dbReference type="RefSeq" id="WP_264326809.1">
    <property type="nucleotide sequence ID" value="NZ_JADEXQ010000083.1"/>
</dbReference>
<gene>
    <name evidence="1" type="ORF">IQ266_19795</name>
</gene>
<evidence type="ECO:0000313" key="1">
    <source>
        <dbReference type="EMBL" id="MBE9031984.1"/>
    </source>
</evidence>
<sequence>MNSLRRIVITYAKIEIGLGLLLILLVVGHSVLTHNQQHTQPATFQNLPTVEQ</sequence>
<proteinExistence type="predicted"/>
<organism evidence="1 2">
    <name type="scientific">Romeriopsis navalis LEGE 11480</name>
    <dbReference type="NCBI Taxonomy" id="2777977"/>
    <lineage>
        <taxon>Bacteria</taxon>
        <taxon>Bacillati</taxon>
        <taxon>Cyanobacteriota</taxon>
        <taxon>Cyanophyceae</taxon>
        <taxon>Leptolyngbyales</taxon>
        <taxon>Leptolyngbyaceae</taxon>
        <taxon>Romeriopsis</taxon>
        <taxon>Romeriopsis navalis</taxon>
    </lineage>
</organism>